<name>A0A5R8Z7T1_9PSED</name>
<protein>
    <submittedName>
        <fullName evidence="1">RHS repeat-associated core domain-containing protein</fullName>
    </submittedName>
</protein>
<dbReference type="InterPro" id="IPR022385">
    <property type="entry name" value="Rhs_assc_core"/>
</dbReference>
<keyword evidence="2" id="KW-1185">Reference proteome</keyword>
<dbReference type="OrthoDB" id="6871516at2"/>
<sequence>METQAGKTLHFYQGDWLVTINRAGQPRAILRATDIPLAEHSKGSQATKILAVDKKGSALIALNANKKQHAFTAYGHSPSSEESMSSIQFNGQYADPLTASYLLGNGYRAYCPSIMRFNSPDTLSPFEEGGLNGYAYVQNDPVNFIDPSGHFSFFSHSRTFRGEARVIEAGAFAFMAKHPTNKGKQAITLAVHGSGGKIHGQRKSLDAKGIISNLEKENFKTKDYDIHLISCTSADTPKGAEYSLAQEIANLTKKTVIGYSGTVHASTKFNRQGRHTFISHTVWEEISSFRPKTKVNFDRKVFKPQAQTNNLRKS</sequence>
<dbReference type="Gene3D" id="2.180.10.10">
    <property type="entry name" value="RHS repeat-associated core"/>
    <property type="match status" value="1"/>
</dbReference>
<dbReference type="PANTHER" id="PTHR32305">
    <property type="match status" value="1"/>
</dbReference>
<dbReference type="EMBL" id="VAUO01000003">
    <property type="protein sequence ID" value="TLP61833.1"/>
    <property type="molecule type" value="Genomic_DNA"/>
</dbReference>
<gene>
    <name evidence="1" type="ORF">FEM01_10100</name>
</gene>
<dbReference type="AlphaFoldDB" id="A0A5R8Z7T1"/>
<reference evidence="1 2" key="1">
    <citation type="submission" date="2019-05" db="EMBL/GenBank/DDBJ databases">
        <title>Pseudomonas sp. SC006 isolated from lettuce that can produce HBGAs.</title>
        <authorList>
            <person name="Wang D."/>
            <person name="Liao N."/>
            <person name="Liu D."/>
            <person name="Zhang Z."/>
            <person name="Zou S."/>
        </authorList>
    </citation>
    <scope>NUCLEOTIDE SEQUENCE [LARGE SCALE GENOMIC DNA]</scope>
    <source>
        <strain evidence="1 2">SC006</strain>
    </source>
</reference>
<dbReference type="InterPro" id="IPR050708">
    <property type="entry name" value="T6SS_VgrG/RHS"/>
</dbReference>
<dbReference type="PANTHER" id="PTHR32305:SF15">
    <property type="entry name" value="PROTEIN RHSA-RELATED"/>
    <property type="match status" value="1"/>
</dbReference>
<dbReference type="SUPFAM" id="SSF56399">
    <property type="entry name" value="ADP-ribosylation"/>
    <property type="match status" value="1"/>
</dbReference>
<proteinExistence type="predicted"/>
<dbReference type="Proteomes" id="UP000309819">
    <property type="component" value="Unassembled WGS sequence"/>
</dbReference>
<evidence type="ECO:0000313" key="2">
    <source>
        <dbReference type="Proteomes" id="UP000309819"/>
    </source>
</evidence>
<comment type="caution">
    <text evidence="1">The sequence shown here is derived from an EMBL/GenBank/DDBJ whole genome shotgun (WGS) entry which is preliminary data.</text>
</comment>
<dbReference type="NCBIfam" id="TIGR03696">
    <property type="entry name" value="Rhs_assc_core"/>
    <property type="match status" value="1"/>
</dbReference>
<organism evidence="1 2">
    <name type="scientific">Pseudomonas mosselii</name>
    <dbReference type="NCBI Taxonomy" id="78327"/>
    <lineage>
        <taxon>Bacteria</taxon>
        <taxon>Pseudomonadati</taxon>
        <taxon>Pseudomonadota</taxon>
        <taxon>Gammaproteobacteria</taxon>
        <taxon>Pseudomonadales</taxon>
        <taxon>Pseudomonadaceae</taxon>
        <taxon>Pseudomonas</taxon>
    </lineage>
</organism>
<evidence type="ECO:0000313" key="1">
    <source>
        <dbReference type="EMBL" id="TLP61833.1"/>
    </source>
</evidence>
<dbReference type="RefSeq" id="WP_138219295.1">
    <property type="nucleotide sequence ID" value="NZ_VAUO01000003.1"/>
</dbReference>
<accession>A0A5R8Z7T1</accession>